<dbReference type="GO" id="GO:0015189">
    <property type="term" value="F:L-lysine transmembrane transporter activity"/>
    <property type="evidence" value="ECO:0000318"/>
    <property type="project" value="GO_Central"/>
</dbReference>
<comment type="similarity">
    <text evidence="2">Belongs to the amino acid/polyamine transporter 2 family.</text>
</comment>
<dbReference type="PANTHER" id="PTHR22950:SF678">
    <property type="entry name" value="VACUOLAR AMINO ACID TRANSPORTER 5-RELATED"/>
    <property type="match status" value="1"/>
</dbReference>
<dbReference type="STRING" id="35128.B8BQ89"/>
<reference evidence="11 12" key="1">
    <citation type="journal article" date="2004" name="Science">
        <title>The genome of the diatom Thalassiosira pseudonana: ecology, evolution, and metabolism.</title>
        <authorList>
            <person name="Armbrust E.V."/>
            <person name="Berges J.A."/>
            <person name="Bowler C."/>
            <person name="Green B.R."/>
            <person name="Martinez D."/>
            <person name="Putnam N.H."/>
            <person name="Zhou S."/>
            <person name="Allen A.E."/>
            <person name="Apt K.E."/>
            <person name="Bechner M."/>
            <person name="Brzezinski M.A."/>
            <person name="Chaal B.K."/>
            <person name="Chiovitti A."/>
            <person name="Davis A.K."/>
            <person name="Demarest M.S."/>
            <person name="Detter J.C."/>
            <person name="Glavina T."/>
            <person name="Goodstein D."/>
            <person name="Hadi M.Z."/>
            <person name="Hellsten U."/>
            <person name="Hildebrand M."/>
            <person name="Jenkins B.D."/>
            <person name="Jurka J."/>
            <person name="Kapitonov V.V."/>
            <person name="Kroger N."/>
            <person name="Lau W.W."/>
            <person name="Lane T.W."/>
            <person name="Larimer F.W."/>
            <person name="Lippmeier J.C."/>
            <person name="Lucas S."/>
            <person name="Medina M."/>
            <person name="Montsant A."/>
            <person name="Obornik M."/>
            <person name="Parker M.S."/>
            <person name="Palenik B."/>
            <person name="Pazour G.J."/>
            <person name="Richardson P.M."/>
            <person name="Rynearson T.A."/>
            <person name="Saito M.A."/>
            <person name="Schwartz D.C."/>
            <person name="Thamatrakoln K."/>
            <person name="Valentin K."/>
            <person name="Vardi A."/>
            <person name="Wilkerson F.P."/>
            <person name="Rokhsar D.S."/>
        </authorList>
    </citation>
    <scope>NUCLEOTIDE SEQUENCE [LARGE SCALE GENOMIC DNA]</scope>
    <source>
        <strain evidence="11 12">CCMP1335</strain>
    </source>
</reference>
<keyword evidence="12" id="KW-1185">Reference proteome</keyword>
<keyword evidence="3" id="KW-0813">Transport</keyword>
<evidence type="ECO:0000256" key="8">
    <source>
        <dbReference type="ARBA" id="ARBA00023136"/>
    </source>
</evidence>
<dbReference type="GO" id="GO:0015194">
    <property type="term" value="F:L-serine transmembrane transporter activity"/>
    <property type="evidence" value="ECO:0000318"/>
    <property type="project" value="GO_Central"/>
</dbReference>
<dbReference type="OMA" id="WIIIVVN"/>
<evidence type="ECO:0000256" key="5">
    <source>
        <dbReference type="ARBA" id="ARBA00022692"/>
    </source>
</evidence>
<evidence type="ECO:0000313" key="12">
    <source>
        <dbReference type="Proteomes" id="UP000001449"/>
    </source>
</evidence>
<dbReference type="GO" id="GO:0003333">
    <property type="term" value="P:amino acid transmembrane transport"/>
    <property type="evidence" value="ECO:0000318"/>
    <property type="project" value="GO_Central"/>
</dbReference>
<evidence type="ECO:0000256" key="9">
    <source>
        <dbReference type="SAM" id="Phobius"/>
    </source>
</evidence>
<dbReference type="GO" id="GO:0005302">
    <property type="term" value="F:L-tyrosine transmembrane transporter activity"/>
    <property type="evidence" value="ECO:0000318"/>
    <property type="project" value="GO_Central"/>
</dbReference>
<proteinExistence type="inferred from homology"/>
<gene>
    <name evidence="11" type="ORF">THAPSDRAFT_31085</name>
</gene>
<dbReference type="RefSeq" id="XP_002286099.1">
    <property type="nucleotide sequence ID" value="XM_002286063.1"/>
</dbReference>
<dbReference type="Proteomes" id="UP000001449">
    <property type="component" value="Chromosome 1"/>
</dbReference>
<dbReference type="GO" id="GO:0061459">
    <property type="term" value="F:L-arginine transmembrane transporter activity"/>
    <property type="evidence" value="ECO:0000318"/>
    <property type="project" value="GO_Central"/>
</dbReference>
<dbReference type="PANTHER" id="PTHR22950">
    <property type="entry name" value="AMINO ACID TRANSPORTER"/>
    <property type="match status" value="1"/>
</dbReference>
<dbReference type="GeneID" id="7445632"/>
<reference evidence="11 12" key="2">
    <citation type="journal article" date="2008" name="Nature">
        <title>The Phaeodactylum genome reveals the evolutionary history of diatom genomes.</title>
        <authorList>
            <person name="Bowler C."/>
            <person name="Allen A.E."/>
            <person name="Badger J.H."/>
            <person name="Grimwood J."/>
            <person name="Jabbari K."/>
            <person name="Kuo A."/>
            <person name="Maheswari U."/>
            <person name="Martens C."/>
            <person name="Maumus F."/>
            <person name="Otillar R.P."/>
            <person name="Rayko E."/>
            <person name="Salamov A."/>
            <person name="Vandepoele K."/>
            <person name="Beszteri B."/>
            <person name="Gruber A."/>
            <person name="Heijde M."/>
            <person name="Katinka M."/>
            <person name="Mock T."/>
            <person name="Valentin K."/>
            <person name="Verret F."/>
            <person name="Berges J.A."/>
            <person name="Brownlee C."/>
            <person name="Cadoret J.P."/>
            <person name="Chiovitti A."/>
            <person name="Choi C.J."/>
            <person name="Coesel S."/>
            <person name="De Martino A."/>
            <person name="Detter J.C."/>
            <person name="Durkin C."/>
            <person name="Falciatore A."/>
            <person name="Fournet J."/>
            <person name="Haruta M."/>
            <person name="Huysman M.J."/>
            <person name="Jenkins B.D."/>
            <person name="Jiroutova K."/>
            <person name="Jorgensen R.E."/>
            <person name="Joubert Y."/>
            <person name="Kaplan A."/>
            <person name="Kroger N."/>
            <person name="Kroth P.G."/>
            <person name="La Roche J."/>
            <person name="Lindquist E."/>
            <person name="Lommer M."/>
            <person name="Martin-Jezequel V."/>
            <person name="Lopez P.J."/>
            <person name="Lucas S."/>
            <person name="Mangogna M."/>
            <person name="McGinnis K."/>
            <person name="Medlin L.K."/>
            <person name="Montsant A."/>
            <person name="Oudot-Le Secq M.P."/>
            <person name="Napoli C."/>
            <person name="Obornik M."/>
            <person name="Parker M.S."/>
            <person name="Petit J.L."/>
            <person name="Porcel B.M."/>
            <person name="Poulsen N."/>
            <person name="Robison M."/>
            <person name="Rychlewski L."/>
            <person name="Rynearson T.A."/>
            <person name="Schmutz J."/>
            <person name="Shapiro H."/>
            <person name="Siaut M."/>
            <person name="Stanley M."/>
            <person name="Sussman M.R."/>
            <person name="Taylor A.R."/>
            <person name="Vardi A."/>
            <person name="von Dassow P."/>
            <person name="Vyverman W."/>
            <person name="Willis A."/>
            <person name="Wyrwicz L.S."/>
            <person name="Rokhsar D.S."/>
            <person name="Weissenbach J."/>
            <person name="Armbrust E.V."/>
            <person name="Green B.R."/>
            <person name="Van de Peer Y."/>
            <person name="Grigoriev I.V."/>
        </authorList>
    </citation>
    <scope>NUCLEOTIDE SEQUENCE [LARGE SCALE GENOMIC DNA]</scope>
    <source>
        <strain evidence="11 12">CCMP1335</strain>
    </source>
</reference>
<dbReference type="InParanoid" id="B8BQ89"/>
<feature type="transmembrane region" description="Helical" evidence="9">
    <location>
        <begin position="328"/>
        <end position="348"/>
    </location>
</feature>
<comment type="subcellular location">
    <subcellularLocation>
        <location evidence="1">Vacuole membrane</location>
        <topology evidence="1">Multi-pass membrane protein</topology>
    </subcellularLocation>
</comment>
<dbReference type="GO" id="GO:0016020">
    <property type="term" value="C:membrane"/>
    <property type="evidence" value="ECO:0000318"/>
    <property type="project" value="GO_Central"/>
</dbReference>
<dbReference type="GO" id="GO:0005313">
    <property type="term" value="F:L-glutamate transmembrane transporter activity"/>
    <property type="evidence" value="ECO:0000318"/>
    <property type="project" value="GO_Central"/>
</dbReference>
<accession>B8BQ89</accession>
<dbReference type="AlphaFoldDB" id="B8BQ89"/>
<dbReference type="eggNOG" id="KOG1305">
    <property type="taxonomic scope" value="Eukaryota"/>
</dbReference>
<dbReference type="Pfam" id="PF01490">
    <property type="entry name" value="Aa_trans"/>
    <property type="match status" value="1"/>
</dbReference>
<dbReference type="InterPro" id="IPR013057">
    <property type="entry name" value="AA_transpt_TM"/>
</dbReference>
<protein>
    <submittedName>
        <fullName evidence="11">Amino acid/polyamine transporter</fullName>
    </submittedName>
</protein>
<feature type="transmembrane region" description="Helical" evidence="9">
    <location>
        <begin position="244"/>
        <end position="265"/>
    </location>
</feature>
<evidence type="ECO:0000256" key="2">
    <source>
        <dbReference type="ARBA" id="ARBA00008066"/>
    </source>
</evidence>
<sequence>MYGSIATPTENVHSKGGASIASSVVNLTNTIVGAGMLGLPGAFGGTGYIGGLILIILAAGFSAHGLVLLSKCAQRTGLPSSFYSVALAAVPRCTILIDLAVALKCFGVATGYLITISDSMVNALDHILLFASVLLSRRFWVVGALFAVLPFSFYRTLDELKRASALALIFVFMLVGMIISYANGVADPCAGYDDGTCRGEMAAFTDVPSTLSKLPIFVFAFTCHQNIFPIVNEIEFLSQRRVDIVIVTSIGFAMVIFSVVAIEGYRTYGFLVRGDILLNYPENAQVTFLRICIAFMLALHYPLQLDPSRRCISSLVKRIASGVDNDKHMFYGITVAFLFSSFVLAMIIDDLGVILALVGATGSTLVSYIIPGLVF</sequence>
<dbReference type="FunCoup" id="B8BQ89">
    <property type="interactions" value="2"/>
</dbReference>
<evidence type="ECO:0000256" key="3">
    <source>
        <dbReference type="ARBA" id="ARBA00022448"/>
    </source>
</evidence>
<organism evidence="11 12">
    <name type="scientific">Thalassiosira pseudonana</name>
    <name type="common">Marine diatom</name>
    <name type="synonym">Cyclotella nana</name>
    <dbReference type="NCBI Taxonomy" id="35128"/>
    <lineage>
        <taxon>Eukaryota</taxon>
        <taxon>Sar</taxon>
        <taxon>Stramenopiles</taxon>
        <taxon>Ochrophyta</taxon>
        <taxon>Bacillariophyta</taxon>
        <taxon>Coscinodiscophyceae</taxon>
        <taxon>Thalassiosirophycidae</taxon>
        <taxon>Thalassiosirales</taxon>
        <taxon>Thalassiosiraceae</taxon>
        <taxon>Thalassiosira</taxon>
    </lineage>
</organism>
<evidence type="ECO:0000256" key="4">
    <source>
        <dbReference type="ARBA" id="ARBA00022554"/>
    </source>
</evidence>
<dbReference type="HOGENOM" id="CLU_009020_5_1_1"/>
<feature type="transmembrane region" description="Helical" evidence="9">
    <location>
        <begin position="81"/>
        <end position="114"/>
    </location>
</feature>
<keyword evidence="4" id="KW-0926">Vacuole</keyword>
<keyword evidence="5 9" id="KW-0812">Transmembrane</keyword>
<feature type="non-terminal residue" evidence="11">
    <location>
        <position position="375"/>
    </location>
</feature>
<feature type="transmembrane region" description="Helical" evidence="9">
    <location>
        <begin position="354"/>
        <end position="374"/>
    </location>
</feature>
<feature type="transmembrane region" description="Helical" evidence="9">
    <location>
        <begin position="126"/>
        <end position="151"/>
    </location>
</feature>
<evidence type="ECO:0000256" key="6">
    <source>
        <dbReference type="ARBA" id="ARBA00022970"/>
    </source>
</evidence>
<feature type="transmembrane region" description="Helical" evidence="9">
    <location>
        <begin position="285"/>
        <end position="303"/>
    </location>
</feature>
<keyword evidence="6" id="KW-0029">Amino-acid transport</keyword>
<dbReference type="GO" id="GO:0005774">
    <property type="term" value="C:vacuolar membrane"/>
    <property type="evidence" value="ECO:0007669"/>
    <property type="project" value="UniProtKB-SubCell"/>
</dbReference>
<dbReference type="PaxDb" id="35128-Thaps31085"/>
<evidence type="ECO:0000256" key="7">
    <source>
        <dbReference type="ARBA" id="ARBA00022989"/>
    </source>
</evidence>
<keyword evidence="7 9" id="KW-1133">Transmembrane helix</keyword>
<evidence type="ECO:0000313" key="11">
    <source>
        <dbReference type="EMBL" id="EED95740.1"/>
    </source>
</evidence>
<dbReference type="GO" id="GO:0005290">
    <property type="term" value="F:L-histidine transmembrane transporter activity"/>
    <property type="evidence" value="ECO:0000318"/>
    <property type="project" value="GO_Central"/>
</dbReference>
<name>B8BQ89_THAPS</name>
<feature type="transmembrane region" description="Helical" evidence="9">
    <location>
        <begin position="48"/>
        <end position="69"/>
    </location>
</feature>
<evidence type="ECO:0000259" key="10">
    <source>
        <dbReference type="Pfam" id="PF01490"/>
    </source>
</evidence>
<keyword evidence="8 9" id="KW-0472">Membrane</keyword>
<evidence type="ECO:0000256" key="1">
    <source>
        <dbReference type="ARBA" id="ARBA00004128"/>
    </source>
</evidence>
<feature type="domain" description="Amino acid transporter transmembrane" evidence="10">
    <location>
        <begin position="17"/>
        <end position="373"/>
    </location>
</feature>
<dbReference type="EMBL" id="CM000638">
    <property type="protein sequence ID" value="EED95740.1"/>
    <property type="molecule type" value="Genomic_DNA"/>
</dbReference>
<feature type="transmembrane region" description="Helical" evidence="9">
    <location>
        <begin position="163"/>
        <end position="182"/>
    </location>
</feature>
<dbReference type="KEGG" id="tps:THAPSDRAFT_31085"/>